<accession>A0A830F577</accession>
<evidence type="ECO:0000313" key="1">
    <source>
        <dbReference type="EMBL" id="GGL22114.1"/>
    </source>
</evidence>
<gene>
    <name evidence="1" type="ORF">GCM10009037_01830</name>
</gene>
<dbReference type="AlphaFoldDB" id="A0A830F577"/>
<evidence type="ECO:0000313" key="2">
    <source>
        <dbReference type="Proteomes" id="UP000628840"/>
    </source>
</evidence>
<name>A0A830F577_9EURY</name>
<protein>
    <recommendedName>
        <fullName evidence="3">Small CPxCG-related zinc finger protein</fullName>
    </recommendedName>
</protein>
<organism evidence="1 2">
    <name type="scientific">Halarchaeum grantii</name>
    <dbReference type="NCBI Taxonomy" id="1193105"/>
    <lineage>
        <taxon>Archaea</taxon>
        <taxon>Methanobacteriati</taxon>
        <taxon>Methanobacteriota</taxon>
        <taxon>Stenosarchaea group</taxon>
        <taxon>Halobacteria</taxon>
        <taxon>Halobacteriales</taxon>
        <taxon>Halobacteriaceae</taxon>
    </lineage>
</organism>
<evidence type="ECO:0008006" key="3">
    <source>
        <dbReference type="Google" id="ProtNLM"/>
    </source>
</evidence>
<reference evidence="1 2" key="1">
    <citation type="journal article" date="2019" name="Int. J. Syst. Evol. Microbiol.">
        <title>The Global Catalogue of Microorganisms (GCM) 10K type strain sequencing project: providing services to taxonomists for standard genome sequencing and annotation.</title>
        <authorList>
            <consortium name="The Broad Institute Genomics Platform"/>
            <consortium name="The Broad Institute Genome Sequencing Center for Infectious Disease"/>
            <person name="Wu L."/>
            <person name="Ma J."/>
        </authorList>
    </citation>
    <scope>NUCLEOTIDE SEQUENCE [LARGE SCALE GENOMIC DNA]</scope>
    <source>
        <strain evidence="1 2">JCM 19585</strain>
    </source>
</reference>
<sequence length="75" mass="8363">MAENLMQLRSQARIMSHTPEEVARYVCDNCQLIHAGAPSRTPAGKRRFEPPAECGGCGADEFVGIENWIHHRADE</sequence>
<keyword evidence="2" id="KW-1185">Reference proteome</keyword>
<dbReference type="EMBL" id="BMPF01000001">
    <property type="protein sequence ID" value="GGL22114.1"/>
    <property type="molecule type" value="Genomic_DNA"/>
</dbReference>
<proteinExistence type="predicted"/>
<dbReference type="Proteomes" id="UP000628840">
    <property type="component" value="Unassembled WGS sequence"/>
</dbReference>
<comment type="caution">
    <text evidence="1">The sequence shown here is derived from an EMBL/GenBank/DDBJ whole genome shotgun (WGS) entry which is preliminary data.</text>
</comment>